<evidence type="ECO:0000256" key="1">
    <source>
        <dbReference type="ARBA" id="ARBA00022801"/>
    </source>
</evidence>
<reference evidence="4" key="1">
    <citation type="journal article" date="2019" name="Int. J. Syst. Evol. Microbiol.">
        <title>The Global Catalogue of Microorganisms (GCM) 10K type strain sequencing project: providing services to taxonomists for standard genome sequencing and annotation.</title>
        <authorList>
            <consortium name="The Broad Institute Genomics Platform"/>
            <consortium name="The Broad Institute Genome Sequencing Center for Infectious Disease"/>
            <person name="Wu L."/>
            <person name="Ma J."/>
        </authorList>
    </citation>
    <scope>NUCLEOTIDE SEQUENCE [LARGE SCALE GENOMIC DNA]</scope>
    <source>
        <strain evidence="4">JCM 17986</strain>
    </source>
</reference>
<keyword evidence="1 3" id="KW-0378">Hydrolase</keyword>
<proteinExistence type="predicted"/>
<evidence type="ECO:0000313" key="4">
    <source>
        <dbReference type="Proteomes" id="UP001500466"/>
    </source>
</evidence>
<keyword evidence="4" id="KW-1185">Reference proteome</keyword>
<dbReference type="GO" id="GO:0016787">
    <property type="term" value="F:hydrolase activity"/>
    <property type="evidence" value="ECO:0007669"/>
    <property type="project" value="UniProtKB-KW"/>
</dbReference>
<evidence type="ECO:0000313" key="3">
    <source>
        <dbReference type="EMBL" id="GAA4991133.1"/>
    </source>
</evidence>
<gene>
    <name evidence="3" type="ORF">GCM10023205_73780</name>
</gene>
<name>A0ABP9I9F3_9ACTN</name>
<organism evidence="3 4">
    <name type="scientific">Yinghuangia aomiensis</name>
    <dbReference type="NCBI Taxonomy" id="676205"/>
    <lineage>
        <taxon>Bacteria</taxon>
        <taxon>Bacillati</taxon>
        <taxon>Actinomycetota</taxon>
        <taxon>Actinomycetes</taxon>
        <taxon>Kitasatosporales</taxon>
        <taxon>Streptomycetaceae</taxon>
        <taxon>Yinghuangia</taxon>
    </lineage>
</organism>
<dbReference type="InterPro" id="IPR013094">
    <property type="entry name" value="AB_hydrolase_3"/>
</dbReference>
<dbReference type="InterPro" id="IPR029058">
    <property type="entry name" value="AB_hydrolase_fold"/>
</dbReference>
<dbReference type="PANTHER" id="PTHR48081:SF8">
    <property type="entry name" value="ALPHA_BETA HYDROLASE FOLD-3 DOMAIN-CONTAINING PROTEIN-RELATED"/>
    <property type="match status" value="1"/>
</dbReference>
<dbReference type="Pfam" id="PF07859">
    <property type="entry name" value="Abhydrolase_3"/>
    <property type="match status" value="1"/>
</dbReference>
<accession>A0ABP9I9F3</accession>
<dbReference type="RefSeq" id="WP_345680201.1">
    <property type="nucleotide sequence ID" value="NZ_BAABHS010000042.1"/>
</dbReference>
<dbReference type="Proteomes" id="UP001500466">
    <property type="component" value="Unassembled WGS sequence"/>
</dbReference>
<dbReference type="InterPro" id="IPR050300">
    <property type="entry name" value="GDXG_lipolytic_enzyme"/>
</dbReference>
<dbReference type="EMBL" id="BAABHS010000042">
    <property type="protein sequence ID" value="GAA4991133.1"/>
    <property type="molecule type" value="Genomic_DNA"/>
</dbReference>
<dbReference type="PANTHER" id="PTHR48081">
    <property type="entry name" value="AB HYDROLASE SUPERFAMILY PROTEIN C4A8.06C"/>
    <property type="match status" value="1"/>
</dbReference>
<comment type="caution">
    <text evidence="3">The sequence shown here is derived from an EMBL/GenBank/DDBJ whole genome shotgun (WGS) entry which is preliminary data.</text>
</comment>
<protein>
    <submittedName>
        <fullName evidence="3">Alpha/beta hydrolase</fullName>
    </submittedName>
</protein>
<dbReference type="Gene3D" id="3.40.50.1820">
    <property type="entry name" value="alpha/beta hydrolase"/>
    <property type="match status" value="1"/>
</dbReference>
<sequence>MPLAYHPDLTAPMAVIKAVTDNLPPLPPGDWKALRAGTEQFQVSTGAEGSLPDDVLWTDYSVTVSDGASLLLRWITRRGSAPGSAILYLHGGGMIMGDVEQATPLVAGYVHDSGVPFLAVDFRNAPEVPGATLAEDAFAGLGWLVRHAGELGVDSARIVVMGESGGGGIAAGTAILARERGVSLAAQILVAPMLDDRTTEPDPQLAALVTWNYDANQAAWSAVLGDRIGGPDVPATVAPARLVDATGLAPAYIDVGTVDIFRDEDIAYAVKLLGAGVPVELHLYPGAPHGFEGLQPTSELVALAKRNRIAAILSV</sequence>
<evidence type="ECO:0000259" key="2">
    <source>
        <dbReference type="Pfam" id="PF07859"/>
    </source>
</evidence>
<feature type="domain" description="Alpha/beta hydrolase fold-3" evidence="2">
    <location>
        <begin position="86"/>
        <end position="291"/>
    </location>
</feature>
<dbReference type="SUPFAM" id="SSF53474">
    <property type="entry name" value="alpha/beta-Hydrolases"/>
    <property type="match status" value="1"/>
</dbReference>